<dbReference type="Proteomes" id="UP001501771">
    <property type="component" value="Unassembled WGS sequence"/>
</dbReference>
<proteinExistence type="predicted"/>
<reference evidence="2" key="1">
    <citation type="journal article" date="2019" name="Int. J. Syst. Evol. Microbiol.">
        <title>The Global Catalogue of Microorganisms (GCM) 10K type strain sequencing project: providing services to taxonomists for standard genome sequencing and annotation.</title>
        <authorList>
            <consortium name="The Broad Institute Genomics Platform"/>
            <consortium name="The Broad Institute Genome Sequencing Center for Infectious Disease"/>
            <person name="Wu L."/>
            <person name="Ma J."/>
        </authorList>
    </citation>
    <scope>NUCLEOTIDE SEQUENCE [LARGE SCALE GENOMIC DNA]</scope>
    <source>
        <strain evidence="2">JCM 16022</strain>
    </source>
</reference>
<keyword evidence="2" id="KW-1185">Reference proteome</keyword>
<protein>
    <recommendedName>
        <fullName evidence="3">DUF2695 domain-containing protein</fullName>
    </recommendedName>
</protein>
<dbReference type="EMBL" id="BAAAQR010000003">
    <property type="protein sequence ID" value="GAA2142816.1"/>
    <property type="molecule type" value="Genomic_DNA"/>
</dbReference>
<evidence type="ECO:0008006" key="3">
    <source>
        <dbReference type="Google" id="ProtNLM"/>
    </source>
</evidence>
<evidence type="ECO:0000313" key="1">
    <source>
        <dbReference type="EMBL" id="GAA2142816.1"/>
    </source>
</evidence>
<comment type="caution">
    <text evidence="1">The sequence shown here is derived from an EMBL/GenBank/DDBJ whole genome shotgun (WGS) entry which is preliminary data.</text>
</comment>
<dbReference type="InterPro" id="IPR024248">
    <property type="entry name" value="DUF2695"/>
</dbReference>
<dbReference type="Pfam" id="PF10905">
    <property type="entry name" value="DUF2695"/>
    <property type="match status" value="1"/>
</dbReference>
<organism evidence="1 2">
    <name type="scientific">Nocardioides koreensis</name>
    <dbReference type="NCBI Taxonomy" id="433651"/>
    <lineage>
        <taxon>Bacteria</taxon>
        <taxon>Bacillati</taxon>
        <taxon>Actinomycetota</taxon>
        <taxon>Actinomycetes</taxon>
        <taxon>Propionibacteriales</taxon>
        <taxon>Nocardioidaceae</taxon>
        <taxon>Nocardioides</taxon>
    </lineage>
</organism>
<dbReference type="RefSeq" id="WP_344149562.1">
    <property type="nucleotide sequence ID" value="NZ_BAAAQR010000003.1"/>
</dbReference>
<sequence length="129" mass="14576">MTEMTAVEQAESHLRAHAEAVTVPGAAECLACYMARMLQGYGCDTTLRWAQRFRDLRSPRATGLEERLGRLGGYCDCELFMNGIQLARHQLVRDLATDELEQPSELPDCAGVRPTSTRWCTNWERLVGW</sequence>
<accession>A0ABP5LAI3</accession>
<name>A0ABP5LAI3_9ACTN</name>
<gene>
    <name evidence="1" type="ORF">GCM10009844_14430</name>
</gene>
<evidence type="ECO:0000313" key="2">
    <source>
        <dbReference type="Proteomes" id="UP001501771"/>
    </source>
</evidence>